<accession>A0ABX0DHS6</accession>
<gene>
    <name evidence="1" type="ORF">G6048_04240</name>
</gene>
<evidence type="ECO:0000313" key="1">
    <source>
        <dbReference type="EMBL" id="NGO41413.1"/>
    </source>
</evidence>
<proteinExistence type="predicted"/>
<protein>
    <recommendedName>
        <fullName evidence="3">DNA-binding protein</fullName>
    </recommendedName>
</protein>
<evidence type="ECO:0000313" key="2">
    <source>
        <dbReference type="Proteomes" id="UP001518140"/>
    </source>
</evidence>
<dbReference type="Proteomes" id="UP001518140">
    <property type="component" value="Unassembled WGS sequence"/>
</dbReference>
<name>A0ABX0DHS6_9ACTN</name>
<keyword evidence="2" id="KW-1185">Reference proteome</keyword>
<comment type="caution">
    <text evidence="1">The sequence shown here is derived from an EMBL/GenBank/DDBJ whole genome shotgun (WGS) entry which is preliminary data.</text>
</comment>
<evidence type="ECO:0008006" key="3">
    <source>
        <dbReference type="Google" id="ProtNLM"/>
    </source>
</evidence>
<reference evidence="1 2" key="1">
    <citation type="submission" date="2020-02" db="EMBL/GenBank/DDBJ databases">
        <title>Whole-genome analyses of novel actinobacteria.</title>
        <authorList>
            <person name="Sahin N."/>
            <person name="Tokatli A."/>
        </authorList>
    </citation>
    <scope>NUCLEOTIDE SEQUENCE [LARGE SCALE GENOMIC DNA]</scope>
    <source>
        <strain evidence="1 2">YC419</strain>
    </source>
</reference>
<dbReference type="EMBL" id="JAAKZX010000008">
    <property type="protein sequence ID" value="NGO41413.1"/>
    <property type="molecule type" value="Genomic_DNA"/>
</dbReference>
<organism evidence="1 2">
    <name type="scientific">Streptomyces ureilyticus</name>
    <dbReference type="NCBI Taxonomy" id="1775131"/>
    <lineage>
        <taxon>Bacteria</taxon>
        <taxon>Bacillati</taxon>
        <taxon>Actinomycetota</taxon>
        <taxon>Actinomycetes</taxon>
        <taxon>Kitasatosporales</taxon>
        <taxon>Streptomycetaceae</taxon>
        <taxon>Streptomyces</taxon>
    </lineage>
</organism>
<dbReference type="RefSeq" id="WP_165338059.1">
    <property type="nucleotide sequence ID" value="NZ_JAAKZX010000008.1"/>
</dbReference>
<sequence>MSQAEVLVHAASEWIDLIDAAERQGCCRRTLLKRIRNGMLPVVSKKVIGRNGRRVTKIMMKVADLEAAFFRPDPQIHIDAIEASAPPLTEGQKARITVALRAGSRRRTEGGRALT</sequence>